<evidence type="ECO:0000313" key="2">
    <source>
        <dbReference type="Proteomes" id="UP000736335"/>
    </source>
</evidence>
<comment type="caution">
    <text evidence="1">The sequence shown here is derived from an EMBL/GenBank/DDBJ whole genome shotgun (WGS) entry which is preliminary data.</text>
</comment>
<reference evidence="1" key="2">
    <citation type="submission" date="2020-11" db="EMBL/GenBank/DDBJ databases">
        <authorList>
            <consortium name="DOE Joint Genome Institute"/>
            <person name="Kuo A."/>
            <person name="Miyauchi S."/>
            <person name="Kiss E."/>
            <person name="Drula E."/>
            <person name="Kohler A."/>
            <person name="Sanchez-Garcia M."/>
            <person name="Andreopoulos B."/>
            <person name="Barry K.W."/>
            <person name="Bonito G."/>
            <person name="Buee M."/>
            <person name="Carver A."/>
            <person name="Chen C."/>
            <person name="Cichocki N."/>
            <person name="Clum A."/>
            <person name="Culley D."/>
            <person name="Crous P.W."/>
            <person name="Fauchery L."/>
            <person name="Girlanda M."/>
            <person name="Hayes R."/>
            <person name="Keri Z."/>
            <person name="Labutti K."/>
            <person name="Lipzen A."/>
            <person name="Lombard V."/>
            <person name="Magnuson J."/>
            <person name="Maillard F."/>
            <person name="Morin E."/>
            <person name="Murat C."/>
            <person name="Nolan M."/>
            <person name="Ohm R."/>
            <person name="Pangilinan J."/>
            <person name="Pereira M."/>
            <person name="Perotto S."/>
            <person name="Peter M."/>
            <person name="Riley R."/>
            <person name="Sitrit Y."/>
            <person name="Stielow B."/>
            <person name="Szollosi G."/>
            <person name="Zifcakova L."/>
            <person name="Stursova M."/>
            <person name="Spatafora J.W."/>
            <person name="Tedersoo L."/>
            <person name="Vaario L.-M."/>
            <person name="Yamada A."/>
            <person name="Yan M."/>
            <person name="Wang P."/>
            <person name="Xu J."/>
            <person name="Bruns T."/>
            <person name="Baldrian P."/>
            <person name="Vilgalys R."/>
            <person name="Henrissat B."/>
            <person name="Grigoriev I.V."/>
            <person name="Hibbett D."/>
            <person name="Nagy L.G."/>
            <person name="Martin F.M."/>
        </authorList>
    </citation>
    <scope>NUCLEOTIDE SEQUENCE</scope>
    <source>
        <strain evidence="1">UH-Tt-Lm1</strain>
    </source>
</reference>
<protein>
    <recommendedName>
        <fullName evidence="3">ATP-dependent DNA helicase</fullName>
    </recommendedName>
</protein>
<evidence type="ECO:0008006" key="3">
    <source>
        <dbReference type="Google" id="ProtNLM"/>
    </source>
</evidence>
<sequence length="65" mass="7247">MVAPDLEAFMSQVYPGIRSDPHPPGDYFLERIILAPRNSDVGDLNRRILDLMSGEEVFLSADTVV</sequence>
<dbReference type="Proteomes" id="UP000736335">
    <property type="component" value="Unassembled WGS sequence"/>
</dbReference>
<dbReference type="EMBL" id="WIUZ02000016">
    <property type="protein sequence ID" value="KAF9780648.1"/>
    <property type="molecule type" value="Genomic_DNA"/>
</dbReference>
<dbReference type="OrthoDB" id="2641892at2759"/>
<feature type="non-terminal residue" evidence="1">
    <location>
        <position position="65"/>
    </location>
</feature>
<keyword evidence="2" id="KW-1185">Reference proteome</keyword>
<gene>
    <name evidence="1" type="ORF">BJ322DRAFT_1011899</name>
</gene>
<reference evidence="1" key="1">
    <citation type="journal article" date="2020" name="Nat. Commun.">
        <title>Large-scale genome sequencing of mycorrhizal fungi provides insights into the early evolution of symbiotic traits.</title>
        <authorList>
            <person name="Miyauchi S."/>
            <person name="Kiss E."/>
            <person name="Kuo A."/>
            <person name="Drula E."/>
            <person name="Kohler A."/>
            <person name="Sanchez-Garcia M."/>
            <person name="Morin E."/>
            <person name="Andreopoulos B."/>
            <person name="Barry K.W."/>
            <person name="Bonito G."/>
            <person name="Buee M."/>
            <person name="Carver A."/>
            <person name="Chen C."/>
            <person name="Cichocki N."/>
            <person name="Clum A."/>
            <person name="Culley D."/>
            <person name="Crous P.W."/>
            <person name="Fauchery L."/>
            <person name="Girlanda M."/>
            <person name="Hayes R.D."/>
            <person name="Keri Z."/>
            <person name="LaButti K."/>
            <person name="Lipzen A."/>
            <person name="Lombard V."/>
            <person name="Magnuson J."/>
            <person name="Maillard F."/>
            <person name="Murat C."/>
            <person name="Nolan M."/>
            <person name="Ohm R.A."/>
            <person name="Pangilinan J."/>
            <person name="Pereira M.F."/>
            <person name="Perotto S."/>
            <person name="Peter M."/>
            <person name="Pfister S."/>
            <person name="Riley R."/>
            <person name="Sitrit Y."/>
            <person name="Stielow J.B."/>
            <person name="Szollosi G."/>
            <person name="Zifcakova L."/>
            <person name="Stursova M."/>
            <person name="Spatafora J.W."/>
            <person name="Tedersoo L."/>
            <person name="Vaario L.M."/>
            <person name="Yamada A."/>
            <person name="Yan M."/>
            <person name="Wang P."/>
            <person name="Xu J."/>
            <person name="Bruns T."/>
            <person name="Baldrian P."/>
            <person name="Vilgalys R."/>
            <person name="Dunand C."/>
            <person name="Henrissat B."/>
            <person name="Grigoriev I.V."/>
            <person name="Hibbett D."/>
            <person name="Nagy L.G."/>
            <person name="Martin F.M."/>
        </authorList>
    </citation>
    <scope>NUCLEOTIDE SEQUENCE</scope>
    <source>
        <strain evidence="1">UH-Tt-Lm1</strain>
    </source>
</reference>
<organism evidence="1 2">
    <name type="scientific">Thelephora terrestris</name>
    <dbReference type="NCBI Taxonomy" id="56493"/>
    <lineage>
        <taxon>Eukaryota</taxon>
        <taxon>Fungi</taxon>
        <taxon>Dikarya</taxon>
        <taxon>Basidiomycota</taxon>
        <taxon>Agaricomycotina</taxon>
        <taxon>Agaricomycetes</taxon>
        <taxon>Thelephorales</taxon>
        <taxon>Thelephoraceae</taxon>
        <taxon>Thelephora</taxon>
    </lineage>
</organism>
<accession>A0A9P6L344</accession>
<dbReference type="AlphaFoldDB" id="A0A9P6L344"/>
<evidence type="ECO:0000313" key="1">
    <source>
        <dbReference type="EMBL" id="KAF9780648.1"/>
    </source>
</evidence>
<proteinExistence type="predicted"/>
<name>A0A9P6L344_9AGAM</name>